<evidence type="ECO:0000259" key="5">
    <source>
        <dbReference type="PROSITE" id="PS01033"/>
    </source>
</evidence>
<keyword evidence="4" id="KW-0561">Oxygen transport</keyword>
<dbReference type="PANTHER" id="PTHR46458:SF5">
    <property type="entry name" value="GLOBIN FAMILY PROFILE DOMAIN-CONTAINING PROTEIN"/>
    <property type="match status" value="1"/>
</dbReference>
<organism evidence="6 7">
    <name type="scientific">Polyplax serrata</name>
    <name type="common">Common mouse louse</name>
    <dbReference type="NCBI Taxonomy" id="468196"/>
    <lineage>
        <taxon>Eukaryota</taxon>
        <taxon>Metazoa</taxon>
        <taxon>Ecdysozoa</taxon>
        <taxon>Arthropoda</taxon>
        <taxon>Hexapoda</taxon>
        <taxon>Insecta</taxon>
        <taxon>Pterygota</taxon>
        <taxon>Neoptera</taxon>
        <taxon>Paraneoptera</taxon>
        <taxon>Psocodea</taxon>
        <taxon>Troctomorpha</taxon>
        <taxon>Phthiraptera</taxon>
        <taxon>Anoplura</taxon>
        <taxon>Polyplacidae</taxon>
        <taxon>Polyplax</taxon>
    </lineage>
</organism>
<dbReference type="Proteomes" id="UP001372834">
    <property type="component" value="Unassembled WGS sequence"/>
</dbReference>
<keyword evidence="2" id="KW-0479">Metal-binding</keyword>
<evidence type="ECO:0000256" key="1">
    <source>
        <dbReference type="ARBA" id="ARBA00022617"/>
    </source>
</evidence>
<dbReference type="InterPro" id="IPR009050">
    <property type="entry name" value="Globin-like_sf"/>
</dbReference>
<dbReference type="InterPro" id="IPR050532">
    <property type="entry name" value="Globin-like_OT"/>
</dbReference>
<evidence type="ECO:0000256" key="4">
    <source>
        <dbReference type="RuleBase" id="RU000356"/>
    </source>
</evidence>
<dbReference type="SUPFAM" id="SSF46458">
    <property type="entry name" value="Globin-like"/>
    <property type="match status" value="1"/>
</dbReference>
<keyword evidence="4" id="KW-0813">Transport</keyword>
<dbReference type="GO" id="GO:0005344">
    <property type="term" value="F:oxygen carrier activity"/>
    <property type="evidence" value="ECO:0007669"/>
    <property type="project" value="UniProtKB-KW"/>
</dbReference>
<dbReference type="GO" id="GO:0020037">
    <property type="term" value="F:heme binding"/>
    <property type="evidence" value="ECO:0007669"/>
    <property type="project" value="InterPro"/>
</dbReference>
<dbReference type="InterPro" id="IPR012292">
    <property type="entry name" value="Globin/Proto"/>
</dbReference>
<name>A0AAN8SEL9_POLSC</name>
<dbReference type="AlphaFoldDB" id="A0AAN8SEL9"/>
<dbReference type="Gene3D" id="1.10.490.10">
    <property type="entry name" value="Globins"/>
    <property type="match status" value="1"/>
</dbReference>
<dbReference type="GO" id="GO:0046872">
    <property type="term" value="F:metal ion binding"/>
    <property type="evidence" value="ECO:0007669"/>
    <property type="project" value="UniProtKB-KW"/>
</dbReference>
<protein>
    <recommendedName>
        <fullName evidence="5">Globin domain-containing protein</fullName>
    </recommendedName>
</protein>
<dbReference type="GO" id="GO:0019825">
    <property type="term" value="F:oxygen binding"/>
    <property type="evidence" value="ECO:0007669"/>
    <property type="project" value="InterPro"/>
</dbReference>
<sequence>MRLFEQNEELLNLFEKFRELKTKEQQASSMELQEHAMNVMKTVDEAIREMDNLDGFFQYLHQVGSSHRKIPGFKPDYFWKIEQPFLQAVQDTLGDRYTENVERIYNVTIKLIINTLVEGYQQHGKS</sequence>
<evidence type="ECO:0000313" key="7">
    <source>
        <dbReference type="Proteomes" id="UP001372834"/>
    </source>
</evidence>
<evidence type="ECO:0000256" key="3">
    <source>
        <dbReference type="ARBA" id="ARBA00023004"/>
    </source>
</evidence>
<dbReference type="InterPro" id="IPR000971">
    <property type="entry name" value="Globin"/>
</dbReference>
<keyword evidence="3" id="KW-0408">Iron</keyword>
<proteinExistence type="inferred from homology"/>
<feature type="domain" description="Globin" evidence="5">
    <location>
        <begin position="1"/>
        <end position="121"/>
    </location>
</feature>
<evidence type="ECO:0000256" key="2">
    <source>
        <dbReference type="ARBA" id="ARBA00022723"/>
    </source>
</evidence>
<accession>A0AAN8SEL9</accession>
<comment type="caution">
    <text evidence="6">The sequence shown here is derived from an EMBL/GenBank/DDBJ whole genome shotgun (WGS) entry which is preliminary data.</text>
</comment>
<keyword evidence="1 4" id="KW-0349">Heme</keyword>
<dbReference type="PROSITE" id="PS01033">
    <property type="entry name" value="GLOBIN"/>
    <property type="match status" value="1"/>
</dbReference>
<gene>
    <name evidence="6" type="ORF">RUM43_001623</name>
</gene>
<dbReference type="EMBL" id="JAWJWE010000001">
    <property type="protein sequence ID" value="KAK6645347.1"/>
    <property type="molecule type" value="Genomic_DNA"/>
</dbReference>
<comment type="similarity">
    <text evidence="4">Belongs to the globin family.</text>
</comment>
<evidence type="ECO:0000313" key="6">
    <source>
        <dbReference type="EMBL" id="KAK6645347.1"/>
    </source>
</evidence>
<reference evidence="6 7" key="1">
    <citation type="submission" date="2023-10" db="EMBL/GenBank/DDBJ databases">
        <title>Genomes of two closely related lineages of the louse Polyplax serrata with different host specificities.</title>
        <authorList>
            <person name="Martinu J."/>
            <person name="Tarabai H."/>
            <person name="Stefka J."/>
            <person name="Hypsa V."/>
        </authorList>
    </citation>
    <scope>NUCLEOTIDE SEQUENCE [LARGE SCALE GENOMIC DNA]</scope>
    <source>
        <strain evidence="6">HR10_N</strain>
    </source>
</reference>
<dbReference type="PANTHER" id="PTHR46458">
    <property type="entry name" value="BLR2807 PROTEIN"/>
    <property type="match status" value="1"/>
</dbReference>
<dbReference type="Pfam" id="PF00042">
    <property type="entry name" value="Globin"/>
    <property type="match status" value="1"/>
</dbReference>